<dbReference type="Pfam" id="PF04073">
    <property type="entry name" value="tRNA_edit"/>
    <property type="match status" value="1"/>
</dbReference>
<organism evidence="2 3">
    <name type="scientific">Arthrobacter sulfonylureivorans</name>
    <dbReference type="NCBI Taxonomy" id="2486855"/>
    <lineage>
        <taxon>Bacteria</taxon>
        <taxon>Bacillati</taxon>
        <taxon>Actinomycetota</taxon>
        <taxon>Actinomycetes</taxon>
        <taxon>Micrococcales</taxon>
        <taxon>Micrococcaceae</taxon>
        <taxon>Arthrobacter</taxon>
    </lineage>
</organism>
<accession>A0ABY3W7D8</accession>
<dbReference type="EMBL" id="CP093326">
    <property type="protein sequence ID" value="UNK46195.1"/>
    <property type="molecule type" value="Genomic_DNA"/>
</dbReference>
<evidence type="ECO:0000313" key="2">
    <source>
        <dbReference type="EMBL" id="UNK46195.1"/>
    </source>
</evidence>
<proteinExistence type="predicted"/>
<dbReference type="Gene3D" id="3.90.960.10">
    <property type="entry name" value="YbaK/aminoacyl-tRNA synthetase-associated domain"/>
    <property type="match status" value="1"/>
</dbReference>
<feature type="domain" description="YbaK/aminoacyl-tRNA synthetase-associated" evidence="1">
    <location>
        <begin position="28"/>
        <end position="151"/>
    </location>
</feature>
<evidence type="ECO:0000259" key="1">
    <source>
        <dbReference type="Pfam" id="PF04073"/>
    </source>
</evidence>
<dbReference type="PANTHER" id="PTHR30411">
    <property type="entry name" value="CYTOPLASMIC PROTEIN"/>
    <property type="match status" value="1"/>
</dbReference>
<dbReference type="RefSeq" id="WP_241914269.1">
    <property type="nucleotide sequence ID" value="NZ_CP093326.1"/>
</dbReference>
<protein>
    <recommendedName>
        <fullName evidence="1">YbaK/aminoacyl-tRNA synthetase-associated domain-containing protein</fullName>
    </recommendedName>
</protein>
<dbReference type="Proteomes" id="UP000829069">
    <property type="component" value="Chromosome"/>
</dbReference>
<gene>
    <name evidence="2" type="ORF">MNQ99_02165</name>
</gene>
<keyword evidence="3" id="KW-1185">Reference proteome</keyword>
<dbReference type="InterPro" id="IPR036754">
    <property type="entry name" value="YbaK/aa-tRNA-synt-asso_dom_sf"/>
</dbReference>
<sequence>MSTATLLPAVEAALAEHGLSYEVLACDPDLADTAAFCDHYGFSLDQSANTILVTSKKVEPAQYAVCVVLGTTRLDVNKSVRELLGVKRASFADAETTQAVTGMEIGGVTSIGTSGHTIYIDAAVLERERVVMGGGNRTSKRLLKPQELAKLPHAVVVEGLAKPAVPVHAIGS</sequence>
<evidence type="ECO:0000313" key="3">
    <source>
        <dbReference type="Proteomes" id="UP000829069"/>
    </source>
</evidence>
<reference evidence="2 3" key="1">
    <citation type="submission" date="2022-03" db="EMBL/GenBank/DDBJ databases">
        <title>Isotopic signatures of nitrous oxide derived from detoxification processes.</title>
        <authorList>
            <person name="Behrendt U."/>
            <person name="Buchen C."/>
            <person name="Well R."/>
            <person name="Ulrich A."/>
            <person name="Rohe L."/>
            <person name="Kolb S."/>
            <person name="Schloter M."/>
            <person name="Horn M.A."/>
            <person name="Augustin J."/>
        </authorList>
    </citation>
    <scope>NUCLEOTIDE SEQUENCE [LARGE SCALE GENOMIC DNA]</scope>
    <source>
        <strain evidence="2 3">S4-C24</strain>
    </source>
</reference>
<dbReference type="SUPFAM" id="SSF55826">
    <property type="entry name" value="YbaK/ProRS associated domain"/>
    <property type="match status" value="1"/>
</dbReference>
<dbReference type="InterPro" id="IPR007214">
    <property type="entry name" value="YbaK/aa-tRNA-synth-assoc-dom"/>
</dbReference>
<name>A0ABY3W7D8_9MICC</name>
<dbReference type="PANTHER" id="PTHR30411:SF1">
    <property type="entry name" value="CYTOPLASMIC PROTEIN"/>
    <property type="match status" value="1"/>
</dbReference>